<dbReference type="STRING" id="869754.A0A1A0HBV8"/>
<organism evidence="1 2">
    <name type="scientific">Metschnikowia bicuspidata var. bicuspidata NRRL YB-4993</name>
    <dbReference type="NCBI Taxonomy" id="869754"/>
    <lineage>
        <taxon>Eukaryota</taxon>
        <taxon>Fungi</taxon>
        <taxon>Dikarya</taxon>
        <taxon>Ascomycota</taxon>
        <taxon>Saccharomycotina</taxon>
        <taxon>Pichiomycetes</taxon>
        <taxon>Metschnikowiaceae</taxon>
        <taxon>Metschnikowia</taxon>
    </lineage>
</organism>
<dbReference type="AlphaFoldDB" id="A0A1A0HBV8"/>
<dbReference type="OrthoDB" id="4076200at2759"/>
<reference evidence="1 2" key="1">
    <citation type="submission" date="2016-05" db="EMBL/GenBank/DDBJ databases">
        <title>Comparative genomics of biotechnologically important yeasts.</title>
        <authorList>
            <consortium name="DOE Joint Genome Institute"/>
            <person name="Riley R."/>
            <person name="Haridas S."/>
            <person name="Wolfe K.H."/>
            <person name="Lopes M.R."/>
            <person name="Hittinger C.T."/>
            <person name="Goker M."/>
            <person name="Salamov A."/>
            <person name="Wisecaver J."/>
            <person name="Long T.M."/>
            <person name="Aerts A.L."/>
            <person name="Barry K."/>
            <person name="Choi C."/>
            <person name="Clum A."/>
            <person name="Coughlan A.Y."/>
            <person name="Deshpande S."/>
            <person name="Douglass A.P."/>
            <person name="Hanson S.J."/>
            <person name="Klenk H.-P."/>
            <person name="LaButti K."/>
            <person name="Lapidus A."/>
            <person name="Lindquist E."/>
            <person name="Lipzen A."/>
            <person name="Meier-kolthoff J.P."/>
            <person name="Ohm R.A."/>
            <person name="Otillar R.P."/>
            <person name="Pangilinan J."/>
            <person name="Peng Y."/>
            <person name="Rokas A."/>
            <person name="Rosa C.A."/>
            <person name="Scheuner C."/>
            <person name="Sibirny A.A."/>
            <person name="Slot J.C."/>
            <person name="Stielow J.B."/>
            <person name="Sun H."/>
            <person name="Kurtzman C.P."/>
            <person name="Blackwell M."/>
            <person name="Grigoriev I.V."/>
            <person name="Jeffries T.W."/>
        </authorList>
    </citation>
    <scope>NUCLEOTIDE SEQUENCE [LARGE SCALE GENOMIC DNA]</scope>
    <source>
        <strain evidence="1 2">NRRL YB-4993</strain>
    </source>
</reference>
<evidence type="ECO:0000313" key="1">
    <source>
        <dbReference type="EMBL" id="OBA21496.1"/>
    </source>
</evidence>
<proteinExistence type="predicted"/>
<dbReference type="Proteomes" id="UP000092555">
    <property type="component" value="Unassembled WGS sequence"/>
</dbReference>
<evidence type="ECO:0000313" key="2">
    <source>
        <dbReference type="Proteomes" id="UP000092555"/>
    </source>
</evidence>
<protein>
    <submittedName>
        <fullName evidence="1">Uncharacterized protein</fullName>
    </submittedName>
</protein>
<sequence length="214" mass="24061">MADNTSADLSQQVQQLAELVQKQGKIIAQTGKQLMELQISGVKARMAQVDSSPQQKINVEDFATNEDIVQLVCELQGQLDFMEERSIARTFNSHLTKSSDSTQKLAPLCNRDGAPAPECFPKTVGDLHSIDAADLLRLSEFYELIIENEVDPEMEAIMKSDTLTAEDAQKIKNHSLQQAPLKQRIEQLTPQDVDELFDEFARFVGVRIRRGTEW</sequence>
<accession>A0A1A0HBV8</accession>
<comment type="caution">
    <text evidence="1">The sequence shown here is derived from an EMBL/GenBank/DDBJ whole genome shotgun (WGS) entry which is preliminary data.</text>
</comment>
<dbReference type="InterPro" id="IPR012917">
    <property type="entry name" value="DUF3294"/>
</dbReference>
<keyword evidence="2" id="KW-1185">Reference proteome</keyword>
<dbReference type="RefSeq" id="XP_018712006.1">
    <property type="nucleotide sequence ID" value="XM_018854140.1"/>
</dbReference>
<gene>
    <name evidence="1" type="ORF">METBIDRAFT_11998</name>
</gene>
<dbReference type="EMBL" id="LXTC01000003">
    <property type="protein sequence ID" value="OBA21496.1"/>
    <property type="molecule type" value="Genomic_DNA"/>
</dbReference>
<name>A0A1A0HBV8_9ASCO</name>
<dbReference type="GeneID" id="30027116"/>
<dbReference type="Pfam" id="PF07957">
    <property type="entry name" value="DUF3294"/>
    <property type="match status" value="1"/>
</dbReference>